<dbReference type="OrthoDB" id="8107794at2"/>
<dbReference type="InterPro" id="IPR029058">
    <property type="entry name" value="AB_hydrolase_fold"/>
</dbReference>
<dbReference type="InterPro" id="IPR016032">
    <property type="entry name" value="Sig_transdc_resp-reg_C-effctor"/>
</dbReference>
<dbReference type="SUPFAM" id="SSF53474">
    <property type="entry name" value="alpha/beta-Hydrolases"/>
    <property type="match status" value="1"/>
</dbReference>
<protein>
    <submittedName>
        <fullName evidence="2">Pimeloyl-ACP methyl ester carboxylesterase</fullName>
    </submittedName>
</protein>
<proteinExistence type="predicted"/>
<dbReference type="GO" id="GO:0047372">
    <property type="term" value="F:monoacylglycerol lipase activity"/>
    <property type="evidence" value="ECO:0007669"/>
    <property type="project" value="TreeGrafter"/>
</dbReference>
<dbReference type="GO" id="GO:0006355">
    <property type="term" value="P:regulation of DNA-templated transcription"/>
    <property type="evidence" value="ECO:0007669"/>
    <property type="project" value="InterPro"/>
</dbReference>
<name>A0A317PL72_9HYPH</name>
<accession>A0A317PL72</accession>
<organism evidence="2 3">
    <name type="scientific">Hoeflea marina</name>
    <dbReference type="NCBI Taxonomy" id="274592"/>
    <lineage>
        <taxon>Bacteria</taxon>
        <taxon>Pseudomonadati</taxon>
        <taxon>Pseudomonadota</taxon>
        <taxon>Alphaproteobacteria</taxon>
        <taxon>Hyphomicrobiales</taxon>
        <taxon>Rhizobiaceae</taxon>
        <taxon>Hoeflea</taxon>
    </lineage>
</organism>
<dbReference type="CDD" id="cd06170">
    <property type="entry name" value="LuxR_C_like"/>
    <property type="match status" value="1"/>
</dbReference>
<dbReference type="PANTHER" id="PTHR43798">
    <property type="entry name" value="MONOACYLGLYCEROL LIPASE"/>
    <property type="match status" value="1"/>
</dbReference>
<evidence type="ECO:0000313" key="3">
    <source>
        <dbReference type="Proteomes" id="UP000246352"/>
    </source>
</evidence>
<dbReference type="PANTHER" id="PTHR43798:SF33">
    <property type="entry name" value="HYDROLASE, PUTATIVE (AFU_ORTHOLOGUE AFUA_2G14860)-RELATED"/>
    <property type="match status" value="1"/>
</dbReference>
<feature type="domain" description="HTH luxR-type" evidence="1">
    <location>
        <begin position="198"/>
        <end position="263"/>
    </location>
</feature>
<dbReference type="Proteomes" id="UP000246352">
    <property type="component" value="Unassembled WGS sequence"/>
</dbReference>
<dbReference type="InterPro" id="IPR000792">
    <property type="entry name" value="Tscrpt_reg_LuxR_C"/>
</dbReference>
<reference evidence="2 3" key="1">
    <citation type="submission" date="2018-05" db="EMBL/GenBank/DDBJ databases">
        <title>Genomic Encyclopedia of Type Strains, Phase IV (KMG-IV): sequencing the most valuable type-strain genomes for metagenomic binning, comparative biology and taxonomic classification.</title>
        <authorList>
            <person name="Goeker M."/>
        </authorList>
    </citation>
    <scope>NUCLEOTIDE SEQUENCE [LARGE SCALE GENOMIC DNA]</scope>
    <source>
        <strain evidence="2 3">DSM 16791</strain>
    </source>
</reference>
<dbReference type="GO" id="GO:0003677">
    <property type="term" value="F:DNA binding"/>
    <property type="evidence" value="ECO:0007669"/>
    <property type="project" value="InterPro"/>
</dbReference>
<dbReference type="InterPro" id="IPR050266">
    <property type="entry name" value="AB_hydrolase_sf"/>
</dbReference>
<dbReference type="PROSITE" id="PS50043">
    <property type="entry name" value="HTH_LUXR_2"/>
    <property type="match status" value="1"/>
</dbReference>
<evidence type="ECO:0000313" key="2">
    <source>
        <dbReference type="EMBL" id="PWV98793.1"/>
    </source>
</evidence>
<gene>
    <name evidence="2" type="ORF">DFR52_10482</name>
</gene>
<evidence type="ECO:0000259" key="1">
    <source>
        <dbReference type="PROSITE" id="PS50043"/>
    </source>
</evidence>
<dbReference type="AlphaFoldDB" id="A0A317PL72"/>
<dbReference type="GO" id="GO:0046464">
    <property type="term" value="P:acylglycerol catabolic process"/>
    <property type="evidence" value="ECO:0007669"/>
    <property type="project" value="TreeGrafter"/>
</dbReference>
<keyword evidence="3" id="KW-1185">Reference proteome</keyword>
<dbReference type="SUPFAM" id="SSF46894">
    <property type="entry name" value="C-terminal effector domain of the bipartite response regulators"/>
    <property type="match status" value="1"/>
</dbReference>
<comment type="caution">
    <text evidence="2">The sequence shown here is derived from an EMBL/GenBank/DDBJ whole genome shotgun (WGS) entry which is preliminary data.</text>
</comment>
<dbReference type="EMBL" id="QGTR01000004">
    <property type="protein sequence ID" value="PWV98793.1"/>
    <property type="molecule type" value="Genomic_DNA"/>
</dbReference>
<dbReference type="RefSeq" id="WP_110032973.1">
    <property type="nucleotide sequence ID" value="NZ_QGTR01000004.1"/>
</dbReference>
<dbReference type="Gene3D" id="1.10.10.10">
    <property type="entry name" value="Winged helix-like DNA-binding domain superfamily/Winged helix DNA-binding domain"/>
    <property type="match status" value="1"/>
</dbReference>
<dbReference type="Gene3D" id="3.40.50.1820">
    <property type="entry name" value="alpha/beta hydrolase"/>
    <property type="match status" value="1"/>
</dbReference>
<sequence length="589" mass="63077">MPDQVLAARDRLLVLLDSAYEVAADPASFDKLLDASNSYFFSGIESLAADIPRVMAEDPFLRPHVDRIARQLDALPGDRTTGSRPAAYARMLLAKGGVVLTANAAATALTGVTAPSAVSQLPFDHESLRAIDKALRGLGARSAGPAGPVLLNITLERDGAGCIGLLARARLEQPDGSHAEALALSLSHIDWTAKQDAFMEPPFSLTRSESEVLAGLMEGLSYDEIAEARGRLVSTVRSQIKAIMRKTGRNKIAALVQLGASVGYLTELSNAIGEAGDAQAGPSHVSRVVANLVTETQINRQLQLDLHDGRRLGYYLHGPECGKPALFFHGLILGPTITPSMNAALFRHGLRLIAPSRPHFGLSSPPLPQAGFDDTVLSDAAALVEHLGIEDLVIVAHQGGVSHAFRVAGRFANRLHGMVMVGAGIPIDESRHLRSMNPQTRLAAAATRHAPVLMELITRAAIAVFNKRGHERFLYEHFAENPGQLASLRDPEVMAVSLDGLGHLIAQGAKAFVVDGGAAMANWSDDFIRITAPCHWIHGTDDAVLKPDDIREWVSAYPNHTLDVIGDGTSSLLYTHAEDILAEVALRFR</sequence>
<dbReference type="InterPro" id="IPR000073">
    <property type="entry name" value="AB_hydrolase_1"/>
</dbReference>
<dbReference type="GO" id="GO:0016020">
    <property type="term" value="C:membrane"/>
    <property type="evidence" value="ECO:0007669"/>
    <property type="project" value="TreeGrafter"/>
</dbReference>
<dbReference type="InterPro" id="IPR036388">
    <property type="entry name" value="WH-like_DNA-bd_sf"/>
</dbReference>
<dbReference type="Pfam" id="PF00561">
    <property type="entry name" value="Abhydrolase_1"/>
    <property type="match status" value="1"/>
</dbReference>
<dbReference type="SMART" id="SM00421">
    <property type="entry name" value="HTH_LUXR"/>
    <property type="match status" value="1"/>
</dbReference>